<dbReference type="EMBL" id="CAXIEN010000489">
    <property type="protein sequence ID" value="CAL1299200.1"/>
    <property type="molecule type" value="Genomic_DNA"/>
</dbReference>
<gene>
    <name evidence="1" type="ORF">LARSCL_LOCUS21211</name>
</gene>
<feature type="non-terminal residue" evidence="1">
    <location>
        <position position="65"/>
    </location>
</feature>
<organism evidence="1 2">
    <name type="scientific">Larinioides sclopetarius</name>
    <dbReference type="NCBI Taxonomy" id="280406"/>
    <lineage>
        <taxon>Eukaryota</taxon>
        <taxon>Metazoa</taxon>
        <taxon>Ecdysozoa</taxon>
        <taxon>Arthropoda</taxon>
        <taxon>Chelicerata</taxon>
        <taxon>Arachnida</taxon>
        <taxon>Araneae</taxon>
        <taxon>Araneomorphae</taxon>
        <taxon>Entelegynae</taxon>
        <taxon>Araneoidea</taxon>
        <taxon>Araneidae</taxon>
        <taxon>Larinioides</taxon>
    </lineage>
</organism>
<protein>
    <submittedName>
        <fullName evidence="1">Uncharacterized protein</fullName>
    </submittedName>
</protein>
<proteinExistence type="predicted"/>
<keyword evidence="2" id="KW-1185">Reference proteome</keyword>
<accession>A0AAV2BSC4</accession>
<sequence>MYPDLCERPRNVDDYCRKHPQICPEDISSLVIPKHGYHTNFSNEVSQMSQQLLLNRTDDFPLTMI</sequence>
<dbReference type="AlphaFoldDB" id="A0AAV2BSC4"/>
<name>A0AAV2BSC4_9ARAC</name>
<evidence type="ECO:0000313" key="2">
    <source>
        <dbReference type="Proteomes" id="UP001497382"/>
    </source>
</evidence>
<evidence type="ECO:0000313" key="1">
    <source>
        <dbReference type="EMBL" id="CAL1299200.1"/>
    </source>
</evidence>
<reference evidence="1 2" key="1">
    <citation type="submission" date="2024-04" db="EMBL/GenBank/DDBJ databases">
        <authorList>
            <person name="Rising A."/>
            <person name="Reimegard J."/>
            <person name="Sonavane S."/>
            <person name="Akerstrom W."/>
            <person name="Nylinder S."/>
            <person name="Hedman E."/>
            <person name="Kallberg Y."/>
        </authorList>
    </citation>
    <scope>NUCLEOTIDE SEQUENCE [LARGE SCALE GENOMIC DNA]</scope>
</reference>
<comment type="caution">
    <text evidence="1">The sequence shown here is derived from an EMBL/GenBank/DDBJ whole genome shotgun (WGS) entry which is preliminary data.</text>
</comment>
<dbReference type="Proteomes" id="UP001497382">
    <property type="component" value="Unassembled WGS sequence"/>
</dbReference>